<dbReference type="KEGG" id="cbx:Cenrod_0024"/>
<dbReference type="HOGENOM" id="CLU_036577_3_0_4"/>
<dbReference type="PATRIC" id="fig|946483.4.peg.21"/>
<evidence type="ECO:0000256" key="8">
    <source>
        <dbReference type="ARBA" id="ARBA00022679"/>
    </source>
</evidence>
<dbReference type="PANTHER" id="PTHR30372">
    <property type="entry name" value="LIPID-A-DISACCHARIDE SYNTHASE"/>
    <property type="match status" value="1"/>
</dbReference>
<dbReference type="Proteomes" id="UP000017184">
    <property type="component" value="Chromosome"/>
</dbReference>
<dbReference type="GO" id="GO:0005543">
    <property type="term" value="F:phospholipid binding"/>
    <property type="evidence" value="ECO:0007669"/>
    <property type="project" value="TreeGrafter"/>
</dbReference>
<dbReference type="EC" id="2.4.1.182" evidence="3 11"/>
<gene>
    <name evidence="12" type="primary">lpxB</name>
    <name evidence="12" type="ORF">Cenrod_0024</name>
</gene>
<evidence type="ECO:0000256" key="6">
    <source>
        <dbReference type="ARBA" id="ARBA00022556"/>
    </source>
</evidence>
<dbReference type="eggNOG" id="COG0763">
    <property type="taxonomic scope" value="Bacteria"/>
</dbReference>
<reference evidence="12 13" key="1">
    <citation type="journal article" date="2013" name="Genome Biol.">
        <title>Genomic analysis reveals key aspects of prokaryotic symbiosis in the phototrophic consortium "Chlorochromatium aggregatum".</title>
        <authorList>
            <person name="Liu Z."/>
            <person name="Muller J."/>
            <person name="Li T."/>
            <person name="Alvey R.M."/>
            <person name="Vogl K."/>
            <person name="Frigaard N.U."/>
            <person name="Rockwell N.C."/>
            <person name="Boyd E.S."/>
            <person name="Tomsho L.P."/>
            <person name="Schuster S.C."/>
            <person name="Henke P."/>
            <person name="Rohde M."/>
            <person name="Overmann J."/>
            <person name="Bryant D.A."/>
        </authorList>
    </citation>
    <scope>NUCLEOTIDE SEQUENCE [LARGE SCALE GENOMIC DNA]</scope>
    <source>
        <strain evidence="12">CR</strain>
    </source>
</reference>
<dbReference type="PANTHER" id="PTHR30372:SF4">
    <property type="entry name" value="LIPID-A-DISACCHARIDE SYNTHASE, MITOCHONDRIAL-RELATED"/>
    <property type="match status" value="1"/>
</dbReference>
<evidence type="ECO:0000256" key="4">
    <source>
        <dbReference type="ARBA" id="ARBA00020902"/>
    </source>
</evidence>
<dbReference type="Pfam" id="PF02684">
    <property type="entry name" value="LpxB"/>
    <property type="match status" value="1"/>
</dbReference>
<evidence type="ECO:0000313" key="12">
    <source>
        <dbReference type="EMBL" id="AGX86159.1"/>
    </source>
</evidence>
<accession>U5N7I5</accession>
<dbReference type="SUPFAM" id="SSF53756">
    <property type="entry name" value="UDP-Glycosyltransferase/glycogen phosphorylase"/>
    <property type="match status" value="1"/>
</dbReference>
<dbReference type="InterPro" id="IPR003835">
    <property type="entry name" value="Glyco_trans_19"/>
</dbReference>
<keyword evidence="9" id="KW-0443">Lipid metabolism</keyword>
<comment type="function">
    <text evidence="1">Condensation of UDP-2,3-diacylglucosamine and 2,3-diacylglucosamine-1-phosphate to form lipid A disaccharide, a precursor of lipid A, a phosphorylated glycolipid that anchors the lipopolysaccharide to the outer membrane of the cell.</text>
</comment>
<dbReference type="GO" id="GO:0008915">
    <property type="term" value="F:lipid-A-disaccharide synthase activity"/>
    <property type="evidence" value="ECO:0007669"/>
    <property type="project" value="UniProtKB-UniRule"/>
</dbReference>
<dbReference type="AlphaFoldDB" id="U5N7I5"/>
<evidence type="ECO:0000256" key="11">
    <source>
        <dbReference type="NCBIfam" id="TIGR00215"/>
    </source>
</evidence>
<comment type="catalytic activity">
    <reaction evidence="10">
        <text>a lipid X + a UDP-2-N,3-O-bis[(3R)-3-hydroxyacyl]-alpha-D-glucosamine = a lipid A disaccharide + UDP + H(+)</text>
        <dbReference type="Rhea" id="RHEA:67828"/>
        <dbReference type="ChEBI" id="CHEBI:15378"/>
        <dbReference type="ChEBI" id="CHEBI:58223"/>
        <dbReference type="ChEBI" id="CHEBI:137748"/>
        <dbReference type="ChEBI" id="CHEBI:176338"/>
        <dbReference type="ChEBI" id="CHEBI:176343"/>
        <dbReference type="EC" id="2.4.1.182"/>
    </reaction>
</comment>
<evidence type="ECO:0000256" key="10">
    <source>
        <dbReference type="ARBA" id="ARBA00048975"/>
    </source>
</evidence>
<comment type="similarity">
    <text evidence="2">Belongs to the LpxB family.</text>
</comment>
<proteinExistence type="inferred from homology"/>
<organism evidence="12 13">
    <name type="scientific">Candidatus Symbiobacter mobilis CR</name>
    <dbReference type="NCBI Taxonomy" id="946483"/>
    <lineage>
        <taxon>Bacteria</taxon>
        <taxon>Pseudomonadati</taxon>
        <taxon>Pseudomonadota</taxon>
        <taxon>Betaproteobacteria</taxon>
        <taxon>Burkholderiales</taxon>
        <taxon>Comamonadaceae</taxon>
    </lineage>
</organism>
<keyword evidence="6" id="KW-0441">Lipid A biosynthesis</keyword>
<protein>
    <recommendedName>
        <fullName evidence="4 11">Lipid-A-disaccharide synthase</fullName>
        <ecNumber evidence="3 11">2.4.1.182</ecNumber>
    </recommendedName>
</protein>
<evidence type="ECO:0000256" key="9">
    <source>
        <dbReference type="ARBA" id="ARBA00023098"/>
    </source>
</evidence>
<evidence type="ECO:0000256" key="3">
    <source>
        <dbReference type="ARBA" id="ARBA00012687"/>
    </source>
</evidence>
<evidence type="ECO:0000256" key="1">
    <source>
        <dbReference type="ARBA" id="ARBA00002056"/>
    </source>
</evidence>
<evidence type="ECO:0000256" key="2">
    <source>
        <dbReference type="ARBA" id="ARBA00007868"/>
    </source>
</evidence>
<keyword evidence="13" id="KW-1185">Reference proteome</keyword>
<name>U5N7I5_9BURK</name>
<evidence type="ECO:0000256" key="7">
    <source>
        <dbReference type="ARBA" id="ARBA00022676"/>
    </source>
</evidence>
<dbReference type="GO" id="GO:0016020">
    <property type="term" value="C:membrane"/>
    <property type="evidence" value="ECO:0007669"/>
    <property type="project" value="GOC"/>
</dbReference>
<evidence type="ECO:0000256" key="5">
    <source>
        <dbReference type="ARBA" id="ARBA00022516"/>
    </source>
</evidence>
<dbReference type="GO" id="GO:0009245">
    <property type="term" value="P:lipid A biosynthetic process"/>
    <property type="evidence" value="ECO:0007669"/>
    <property type="project" value="UniProtKB-UniRule"/>
</dbReference>
<sequence>MAAQGFDAWWPHHRLSVHGFGWDTLRRIPGILSIRQRLAHRLFDAPPQVFVGIDAPDFNLHLEERLRQRGIRTVHYVCPSVWAWRAERLPRLQRYADLMLCVFPFEPAWLAERGIRASFVGHPLAAAIPATPDRAGARLRLGLPPESTVLAVLPGSRESEIRHLAPRFLACARIVQQAWGPVHVILPAVPQLEPQIRRIASQEPPVPHLTIVSGQSHAVLAACDVALVASGTATLEAALFQCPMVIAYAMSPLSWRIMQGKRLQPWVGLPNILSGEFVVPELLQEQATPQALAKAVLAWLDAHACSPDQITRLRQGFRALHATLLQDTPTLASQAIAEMLGA</sequence>
<keyword evidence="7" id="KW-0328">Glycosyltransferase</keyword>
<evidence type="ECO:0000313" key="13">
    <source>
        <dbReference type="Proteomes" id="UP000017184"/>
    </source>
</evidence>
<keyword evidence="8" id="KW-0808">Transferase</keyword>
<dbReference type="EMBL" id="CP004885">
    <property type="protein sequence ID" value="AGX86159.1"/>
    <property type="molecule type" value="Genomic_DNA"/>
</dbReference>
<dbReference type="STRING" id="946483.Cenrod_0024"/>
<dbReference type="NCBIfam" id="TIGR00215">
    <property type="entry name" value="lpxB"/>
    <property type="match status" value="1"/>
</dbReference>
<keyword evidence="5" id="KW-0444">Lipid biosynthesis</keyword>